<dbReference type="InterPro" id="IPR011051">
    <property type="entry name" value="RmlC_Cupin_sf"/>
</dbReference>
<organism evidence="3 4">
    <name type="scientific">Ferrovibrio xuzhouensis</name>
    <dbReference type="NCBI Taxonomy" id="1576914"/>
    <lineage>
        <taxon>Bacteria</taxon>
        <taxon>Pseudomonadati</taxon>
        <taxon>Pseudomonadota</taxon>
        <taxon>Alphaproteobacteria</taxon>
        <taxon>Rhodospirillales</taxon>
        <taxon>Rhodospirillaceae</taxon>
        <taxon>Ferrovibrio</taxon>
    </lineage>
</organism>
<comment type="caution">
    <text evidence="3">The sequence shown here is derived from an EMBL/GenBank/DDBJ whole genome shotgun (WGS) entry which is preliminary data.</text>
</comment>
<evidence type="ECO:0000313" key="4">
    <source>
        <dbReference type="Proteomes" id="UP001595711"/>
    </source>
</evidence>
<dbReference type="EMBL" id="JBHRYJ010000009">
    <property type="protein sequence ID" value="MFC3678423.1"/>
    <property type="molecule type" value="Genomic_DNA"/>
</dbReference>
<gene>
    <name evidence="3" type="ORF">ACFOOQ_22950</name>
</gene>
<keyword evidence="4" id="KW-1185">Reference proteome</keyword>
<accession>A0ABV7VLQ0</accession>
<dbReference type="Pfam" id="PF07883">
    <property type="entry name" value="Cupin_2"/>
    <property type="match status" value="1"/>
</dbReference>
<protein>
    <submittedName>
        <fullName evidence="3">Cupin domain-containing protein</fullName>
    </submittedName>
</protein>
<dbReference type="InterPro" id="IPR014710">
    <property type="entry name" value="RmlC-like_jellyroll"/>
</dbReference>
<dbReference type="Proteomes" id="UP001595711">
    <property type="component" value="Unassembled WGS sequence"/>
</dbReference>
<feature type="compositionally biased region" description="Low complexity" evidence="1">
    <location>
        <begin position="77"/>
        <end position="90"/>
    </location>
</feature>
<dbReference type="RefSeq" id="WP_379730057.1">
    <property type="nucleotide sequence ID" value="NZ_JBHRYJ010000009.1"/>
</dbReference>
<evidence type="ECO:0000256" key="1">
    <source>
        <dbReference type="SAM" id="MobiDB-lite"/>
    </source>
</evidence>
<evidence type="ECO:0000313" key="3">
    <source>
        <dbReference type="EMBL" id="MFC3678423.1"/>
    </source>
</evidence>
<sequence length="274" mass="29706">MTFCHAAATPGRLLAIQQAVAFAAICHDDKMETFLFTDMRSLIKVTIVELGRETKSLRPDTDASPQTFAASNPQAKTDGGPPVKTVTPTPEEMKSRTARFKDLVPYSKQQENTGIPVAAMERLTANKVYPVMVPAGYKGRSSMAPLKGLPGAVVSIAECPAGDGPGLHAHEQTVENFFCLNGRFEVTWGDEGEHSMILEPLDFVSFPPKVSRAFRNISDETARLFVLIQPASDVQEDRVAYAPKLEAEIKDTYGAGTVDALKKIGFKFDAGVDA</sequence>
<name>A0ABV7VLQ0_9PROT</name>
<dbReference type="SUPFAM" id="SSF51182">
    <property type="entry name" value="RmlC-like cupins"/>
    <property type="match status" value="1"/>
</dbReference>
<proteinExistence type="predicted"/>
<reference evidence="4" key="1">
    <citation type="journal article" date="2019" name="Int. J. Syst. Evol. Microbiol.">
        <title>The Global Catalogue of Microorganisms (GCM) 10K type strain sequencing project: providing services to taxonomists for standard genome sequencing and annotation.</title>
        <authorList>
            <consortium name="The Broad Institute Genomics Platform"/>
            <consortium name="The Broad Institute Genome Sequencing Center for Infectious Disease"/>
            <person name="Wu L."/>
            <person name="Ma J."/>
        </authorList>
    </citation>
    <scope>NUCLEOTIDE SEQUENCE [LARGE SCALE GENOMIC DNA]</scope>
    <source>
        <strain evidence="4">KCTC 42182</strain>
    </source>
</reference>
<dbReference type="InterPro" id="IPR013096">
    <property type="entry name" value="Cupin_2"/>
</dbReference>
<feature type="domain" description="Cupin type-2" evidence="2">
    <location>
        <begin position="158"/>
        <end position="227"/>
    </location>
</feature>
<feature type="region of interest" description="Disordered" evidence="1">
    <location>
        <begin position="56"/>
        <end position="94"/>
    </location>
</feature>
<feature type="compositionally biased region" description="Polar residues" evidence="1">
    <location>
        <begin position="63"/>
        <end position="75"/>
    </location>
</feature>
<evidence type="ECO:0000259" key="2">
    <source>
        <dbReference type="Pfam" id="PF07883"/>
    </source>
</evidence>
<dbReference type="Gene3D" id="2.60.120.10">
    <property type="entry name" value="Jelly Rolls"/>
    <property type="match status" value="1"/>
</dbReference>